<comment type="caution">
    <text evidence="1">The sequence shown here is derived from an EMBL/GenBank/DDBJ whole genome shotgun (WGS) entry which is preliminary data.</text>
</comment>
<dbReference type="Proteomes" id="UP001501461">
    <property type="component" value="Unassembled WGS sequence"/>
</dbReference>
<dbReference type="EMBL" id="BAAAMN010000008">
    <property type="protein sequence ID" value="GAA2028298.1"/>
    <property type="molecule type" value="Genomic_DNA"/>
</dbReference>
<accession>A0ABN2U493</accession>
<proteinExistence type="predicted"/>
<protein>
    <submittedName>
        <fullName evidence="1">Uncharacterized protein</fullName>
    </submittedName>
</protein>
<gene>
    <name evidence="1" type="ORF">GCM10009720_05150</name>
</gene>
<evidence type="ECO:0000313" key="1">
    <source>
        <dbReference type="EMBL" id="GAA2028298.1"/>
    </source>
</evidence>
<evidence type="ECO:0000313" key="2">
    <source>
        <dbReference type="Proteomes" id="UP001501461"/>
    </source>
</evidence>
<organism evidence="1 2">
    <name type="scientific">Yaniella flava</name>
    <dbReference type="NCBI Taxonomy" id="287930"/>
    <lineage>
        <taxon>Bacteria</taxon>
        <taxon>Bacillati</taxon>
        <taxon>Actinomycetota</taxon>
        <taxon>Actinomycetes</taxon>
        <taxon>Micrococcales</taxon>
        <taxon>Micrococcaceae</taxon>
        <taxon>Yaniella</taxon>
    </lineage>
</organism>
<name>A0ABN2U493_9MICC</name>
<reference evidence="2" key="1">
    <citation type="journal article" date="2019" name="Int. J. Syst. Evol. Microbiol.">
        <title>The Global Catalogue of Microorganisms (GCM) 10K type strain sequencing project: providing services to taxonomists for standard genome sequencing and annotation.</title>
        <authorList>
            <consortium name="The Broad Institute Genomics Platform"/>
            <consortium name="The Broad Institute Genome Sequencing Center for Infectious Disease"/>
            <person name="Wu L."/>
            <person name="Ma J."/>
        </authorList>
    </citation>
    <scope>NUCLEOTIDE SEQUENCE [LARGE SCALE GENOMIC DNA]</scope>
    <source>
        <strain evidence="2">JCM 13595</strain>
    </source>
</reference>
<sequence length="130" mass="14802">MTWLVSVARKRSRYSATETDPVILDPNGLTMRGVGPIPWRDFGPAQHKMVQAEHDGGFVRRAVMELSPSGLYNVNERTPFEIREKLSPAVGPFWNRHHRYIYIPGVEGLKTKEVMQLINAGHRLFSGARF</sequence>
<keyword evidence="2" id="KW-1185">Reference proteome</keyword>